<protein>
    <submittedName>
        <fullName evidence="1">Uncharacterized protein</fullName>
    </submittedName>
</protein>
<sequence length="65" mass="7512">MKIGDNVFRVVRARMGGYFLVEARVISFDDETICCHSMRNIGTRIERGVCFVPRTEVFLTREEAI</sequence>
<reference evidence="1" key="1">
    <citation type="journal article" date="2015" name="Nature">
        <title>Complex archaea that bridge the gap between prokaryotes and eukaryotes.</title>
        <authorList>
            <person name="Spang A."/>
            <person name="Saw J.H."/>
            <person name="Jorgensen S.L."/>
            <person name="Zaremba-Niedzwiedzka K."/>
            <person name="Martijn J."/>
            <person name="Lind A.E."/>
            <person name="van Eijk R."/>
            <person name="Schleper C."/>
            <person name="Guy L."/>
            <person name="Ettema T.J."/>
        </authorList>
    </citation>
    <scope>NUCLEOTIDE SEQUENCE</scope>
</reference>
<organism evidence="1">
    <name type="scientific">marine sediment metagenome</name>
    <dbReference type="NCBI Taxonomy" id="412755"/>
    <lineage>
        <taxon>unclassified sequences</taxon>
        <taxon>metagenomes</taxon>
        <taxon>ecological metagenomes</taxon>
    </lineage>
</organism>
<feature type="non-terminal residue" evidence="1">
    <location>
        <position position="65"/>
    </location>
</feature>
<dbReference type="AlphaFoldDB" id="A0A0F9D6D3"/>
<name>A0A0F9D6D3_9ZZZZ</name>
<proteinExistence type="predicted"/>
<dbReference type="EMBL" id="LAZR01040892">
    <property type="protein sequence ID" value="KKL13346.1"/>
    <property type="molecule type" value="Genomic_DNA"/>
</dbReference>
<accession>A0A0F9D6D3</accession>
<evidence type="ECO:0000313" key="1">
    <source>
        <dbReference type="EMBL" id="KKL13346.1"/>
    </source>
</evidence>
<comment type="caution">
    <text evidence="1">The sequence shown here is derived from an EMBL/GenBank/DDBJ whole genome shotgun (WGS) entry which is preliminary data.</text>
</comment>
<gene>
    <name evidence="1" type="ORF">LCGC14_2526660</name>
</gene>